<proteinExistence type="predicted"/>
<gene>
    <name evidence="2" type="ORF">DXA38_09115</name>
</gene>
<feature type="transmembrane region" description="Helical" evidence="1">
    <location>
        <begin position="111"/>
        <end position="132"/>
    </location>
</feature>
<evidence type="ECO:0000313" key="3">
    <source>
        <dbReference type="Proteomes" id="UP000260025"/>
    </source>
</evidence>
<dbReference type="Proteomes" id="UP000260025">
    <property type="component" value="Unassembled WGS sequence"/>
</dbReference>
<comment type="caution">
    <text evidence="2">The sequence shown here is derived from an EMBL/GenBank/DDBJ whole genome shotgun (WGS) entry which is preliminary data.</text>
</comment>
<keyword evidence="1" id="KW-0472">Membrane</keyword>
<keyword evidence="1" id="KW-1133">Transmembrane helix</keyword>
<evidence type="ECO:0000313" key="2">
    <source>
        <dbReference type="EMBL" id="RGC15822.1"/>
    </source>
</evidence>
<name>A0A3E2VWT9_CLOIN</name>
<dbReference type="AlphaFoldDB" id="A0A3E2VWT9"/>
<organism evidence="2 3">
    <name type="scientific">Clostridium innocuum</name>
    <dbReference type="NCBI Taxonomy" id="1522"/>
    <lineage>
        <taxon>Bacteria</taxon>
        <taxon>Bacillati</taxon>
        <taxon>Bacillota</taxon>
        <taxon>Clostridia</taxon>
        <taxon>Eubacteriales</taxon>
        <taxon>Clostridiaceae</taxon>
        <taxon>Clostridium</taxon>
    </lineage>
</organism>
<keyword evidence="1" id="KW-0812">Transmembrane</keyword>
<accession>A0A3E2VWT9</accession>
<dbReference type="RefSeq" id="WP_117442920.1">
    <property type="nucleotide sequence ID" value="NZ_JAJFEN010000009.1"/>
</dbReference>
<reference evidence="2 3" key="1">
    <citation type="submission" date="2018-08" db="EMBL/GenBank/DDBJ databases">
        <title>A genome reference for cultivated species of the human gut microbiota.</title>
        <authorList>
            <person name="Zou Y."/>
            <person name="Xue W."/>
            <person name="Luo G."/>
        </authorList>
    </citation>
    <scope>NUCLEOTIDE SEQUENCE [LARGE SCALE GENOMIC DNA]</scope>
    <source>
        <strain evidence="2 3">OF01-2LB</strain>
    </source>
</reference>
<sequence>MSRKRICEDCGNKCNDEYCPICGRKTKVYTEASRQEDMLYDAAKYQTAFDTKKAESDVFEEKKERIDDSERGREHRYNHPHAKDLRLRMEKGGHPYYEHIKKGSAQKNIRLVQLFSLLLIIGIVIAVAVVAVTSYRSDSFPSAEGGEENADGFVSGNISKHEVNEKVSLTCMVKDYDYAEGVQTVIVENNSPYFVKTDLMRGEEPVGYLNLPSHSKTEHLIYEENLSSCENKIYGVYEMEIEKPQIAYKFTDTYEDDYTLRARIDLMESIDEEQLAVLMRYLYAQASESFLYELYEVNIYQGDQYLFDSYFDFTRGTIKFNSIDASFTPEDIVIEN</sequence>
<dbReference type="OrthoDB" id="1652145at2"/>
<evidence type="ECO:0000256" key="1">
    <source>
        <dbReference type="SAM" id="Phobius"/>
    </source>
</evidence>
<dbReference type="EMBL" id="QVEV01000011">
    <property type="protein sequence ID" value="RGC15822.1"/>
    <property type="molecule type" value="Genomic_DNA"/>
</dbReference>
<protein>
    <submittedName>
        <fullName evidence="2">Uncharacterized protein</fullName>
    </submittedName>
</protein>